<dbReference type="InterPro" id="IPR001841">
    <property type="entry name" value="Znf_RING"/>
</dbReference>
<feature type="domain" description="RanBP2-type" evidence="15">
    <location>
        <begin position="780"/>
        <end position="809"/>
    </location>
</feature>
<dbReference type="Pfam" id="PF23202">
    <property type="entry name" value="PAH_ZNF598"/>
    <property type="match status" value="1"/>
</dbReference>
<gene>
    <name evidence="16" type="ORF">Vretifemale_1638</name>
    <name evidence="17" type="ORF">Vretimale_4074</name>
</gene>
<dbReference type="Gene3D" id="2.30.30.380">
    <property type="entry name" value="Zn-finger domain of Sec23/24"/>
    <property type="match status" value="1"/>
</dbReference>
<dbReference type="PROSITE" id="PS00028">
    <property type="entry name" value="ZINC_FINGER_C2H2_1"/>
    <property type="match status" value="1"/>
</dbReference>
<dbReference type="AlphaFoldDB" id="A0A8J4C3V7"/>
<dbReference type="PANTHER" id="PTHR22938">
    <property type="entry name" value="ZINC FINGER PROTEIN 598"/>
    <property type="match status" value="1"/>
</dbReference>
<dbReference type="InterPro" id="IPR013087">
    <property type="entry name" value="Znf_C2H2_type"/>
</dbReference>
<name>A0A8J4C3V7_9CHLO</name>
<evidence type="ECO:0000256" key="7">
    <source>
        <dbReference type="ARBA" id="ARBA00022679"/>
    </source>
</evidence>
<feature type="region of interest" description="Disordered" evidence="13">
    <location>
        <begin position="443"/>
        <end position="465"/>
    </location>
</feature>
<evidence type="ECO:0000256" key="8">
    <source>
        <dbReference type="ARBA" id="ARBA00022723"/>
    </source>
</evidence>
<keyword evidence="6" id="KW-0597">Phosphoprotein</keyword>
<dbReference type="GO" id="GO:0072344">
    <property type="term" value="P:rescue of stalled ribosome"/>
    <property type="evidence" value="ECO:0007669"/>
    <property type="project" value="InterPro"/>
</dbReference>
<dbReference type="Pfam" id="PF25447">
    <property type="entry name" value="RING_ZNF598"/>
    <property type="match status" value="1"/>
</dbReference>
<comment type="catalytic activity">
    <reaction evidence="1">
        <text>S-ubiquitinyl-[E2 ubiquitin-conjugating enzyme]-L-cysteine + [acceptor protein]-L-lysine = [E2 ubiquitin-conjugating enzyme]-L-cysteine + N(6)-ubiquitinyl-[acceptor protein]-L-lysine.</text>
        <dbReference type="EC" id="2.3.2.27"/>
    </reaction>
</comment>
<evidence type="ECO:0000256" key="9">
    <source>
        <dbReference type="ARBA" id="ARBA00022771"/>
    </source>
</evidence>
<keyword evidence="10" id="KW-0862">Zinc</keyword>
<evidence type="ECO:0000256" key="3">
    <source>
        <dbReference type="ARBA" id="ARBA00004906"/>
    </source>
</evidence>
<dbReference type="GO" id="GO:0061630">
    <property type="term" value="F:ubiquitin protein ligase activity"/>
    <property type="evidence" value="ECO:0007669"/>
    <property type="project" value="UniProtKB-EC"/>
</dbReference>
<organism evidence="16 18">
    <name type="scientific">Volvox reticuliferus</name>
    <dbReference type="NCBI Taxonomy" id="1737510"/>
    <lineage>
        <taxon>Eukaryota</taxon>
        <taxon>Viridiplantae</taxon>
        <taxon>Chlorophyta</taxon>
        <taxon>core chlorophytes</taxon>
        <taxon>Chlorophyceae</taxon>
        <taxon>CS clade</taxon>
        <taxon>Chlamydomonadales</taxon>
        <taxon>Volvocaceae</taxon>
        <taxon>Volvox</taxon>
    </lineage>
</organism>
<dbReference type="Pfam" id="PF23230">
    <property type="entry name" value="zf-C2H2_13"/>
    <property type="match status" value="1"/>
</dbReference>
<dbReference type="Gene3D" id="3.30.40.10">
    <property type="entry name" value="Zinc/RING finger domain, C3HC4 (zinc finger)"/>
    <property type="match status" value="1"/>
</dbReference>
<evidence type="ECO:0000313" key="18">
    <source>
        <dbReference type="Proteomes" id="UP000747110"/>
    </source>
</evidence>
<evidence type="ECO:0000256" key="4">
    <source>
        <dbReference type="ARBA" id="ARBA00012483"/>
    </source>
</evidence>
<dbReference type="InterPro" id="IPR056437">
    <property type="entry name" value="Znf-C2H2_ZNF598/HEL2"/>
</dbReference>
<dbReference type="CDD" id="cd16615">
    <property type="entry name" value="RING-HC_ZNF598"/>
    <property type="match status" value="1"/>
</dbReference>
<comment type="subcellular location">
    <subcellularLocation>
        <location evidence="2">Cytoplasm</location>
    </subcellularLocation>
</comment>
<keyword evidence="8" id="KW-0479">Metal-binding</keyword>
<keyword evidence="9 12" id="KW-0863">Zinc-finger</keyword>
<evidence type="ECO:0000256" key="13">
    <source>
        <dbReference type="SAM" id="MobiDB-lite"/>
    </source>
</evidence>
<dbReference type="EMBL" id="BNCQ01000005">
    <property type="protein sequence ID" value="GIL98703.1"/>
    <property type="molecule type" value="Genomic_DNA"/>
</dbReference>
<dbReference type="InterPro" id="IPR044288">
    <property type="entry name" value="ZNF598/HEL2"/>
</dbReference>
<comment type="pathway">
    <text evidence="3">Protein modification; protein ubiquitination.</text>
</comment>
<dbReference type="PANTHER" id="PTHR22938:SF0">
    <property type="entry name" value="E3 UBIQUITIN-PROTEIN LIGASE ZNF598"/>
    <property type="match status" value="1"/>
</dbReference>
<feature type="region of interest" description="Disordered" evidence="13">
    <location>
        <begin position="402"/>
        <end position="428"/>
    </location>
</feature>
<dbReference type="Proteomes" id="UP000722791">
    <property type="component" value="Unassembled WGS sequence"/>
</dbReference>
<dbReference type="Proteomes" id="UP000747110">
    <property type="component" value="Unassembled WGS sequence"/>
</dbReference>
<evidence type="ECO:0000256" key="11">
    <source>
        <dbReference type="ARBA" id="ARBA00035113"/>
    </source>
</evidence>
<feature type="domain" description="RING-type" evidence="14">
    <location>
        <begin position="8"/>
        <end position="49"/>
    </location>
</feature>
<dbReference type="GO" id="GO:0016567">
    <property type="term" value="P:protein ubiquitination"/>
    <property type="evidence" value="ECO:0007669"/>
    <property type="project" value="TreeGrafter"/>
</dbReference>
<dbReference type="GO" id="GO:0005737">
    <property type="term" value="C:cytoplasm"/>
    <property type="evidence" value="ECO:0007669"/>
    <property type="project" value="UniProtKB-SubCell"/>
</dbReference>
<feature type="compositionally biased region" description="Low complexity" evidence="13">
    <location>
        <begin position="897"/>
        <end position="906"/>
    </location>
</feature>
<evidence type="ECO:0000259" key="14">
    <source>
        <dbReference type="PROSITE" id="PS50089"/>
    </source>
</evidence>
<evidence type="ECO:0000256" key="10">
    <source>
        <dbReference type="ARBA" id="ARBA00022833"/>
    </source>
</evidence>
<reference evidence="16" key="1">
    <citation type="journal article" date="2021" name="Proc. Natl. Acad. Sci. U.S.A.">
        <title>Three genomes in the algal genus Volvox reveal the fate of a haploid sex-determining region after a transition to homothallism.</title>
        <authorList>
            <person name="Yamamoto K."/>
            <person name="Hamaji T."/>
            <person name="Kawai-Toyooka H."/>
            <person name="Matsuzaki R."/>
            <person name="Takahashi F."/>
            <person name="Nishimura Y."/>
            <person name="Kawachi M."/>
            <person name="Noguchi H."/>
            <person name="Minakuchi Y."/>
            <person name="Umen J.G."/>
            <person name="Toyoda A."/>
            <person name="Nozaki H."/>
        </authorList>
    </citation>
    <scope>NUCLEOTIDE SEQUENCE</scope>
    <source>
        <strain evidence="17">NIES-3785</strain>
        <strain evidence="16">NIES-3786</strain>
    </source>
</reference>
<comment type="similarity">
    <text evidence="11">Belongs to the ZNF598/HEL2 family.</text>
</comment>
<proteinExistence type="inferred from homology"/>
<dbReference type="PROSITE" id="PS50089">
    <property type="entry name" value="ZF_RING_2"/>
    <property type="match status" value="1"/>
</dbReference>
<evidence type="ECO:0000256" key="12">
    <source>
        <dbReference type="PROSITE-ProRule" id="PRU00322"/>
    </source>
</evidence>
<evidence type="ECO:0000256" key="5">
    <source>
        <dbReference type="ARBA" id="ARBA00022490"/>
    </source>
</evidence>
<evidence type="ECO:0000313" key="16">
    <source>
        <dbReference type="EMBL" id="GIL70991.1"/>
    </source>
</evidence>
<dbReference type="SMART" id="SM00355">
    <property type="entry name" value="ZnF_C2H2"/>
    <property type="match status" value="3"/>
</dbReference>
<feature type="region of interest" description="Disordered" evidence="13">
    <location>
        <begin position="618"/>
        <end position="669"/>
    </location>
</feature>
<protein>
    <recommendedName>
        <fullName evidence="4">RING-type E3 ubiquitin transferase</fullName>
        <ecNumber evidence="4">2.3.2.27</ecNumber>
    </recommendedName>
</protein>
<keyword evidence="7" id="KW-0808">Transferase</keyword>
<dbReference type="PROSITE" id="PS50199">
    <property type="entry name" value="ZF_RANBP2_2"/>
    <property type="match status" value="1"/>
</dbReference>
<dbReference type="PROSITE" id="PS01358">
    <property type="entry name" value="ZF_RANBP2_1"/>
    <property type="match status" value="1"/>
</dbReference>
<dbReference type="EMBL" id="BNCP01000002">
    <property type="protein sequence ID" value="GIL70991.1"/>
    <property type="molecule type" value="Genomic_DNA"/>
</dbReference>
<keyword evidence="5" id="KW-0963">Cytoplasm</keyword>
<evidence type="ECO:0000259" key="15">
    <source>
        <dbReference type="PROSITE" id="PS50199"/>
    </source>
</evidence>
<dbReference type="GO" id="GO:0043022">
    <property type="term" value="F:ribosome binding"/>
    <property type="evidence" value="ECO:0007669"/>
    <property type="project" value="TreeGrafter"/>
</dbReference>
<evidence type="ECO:0000256" key="1">
    <source>
        <dbReference type="ARBA" id="ARBA00000900"/>
    </source>
</evidence>
<sequence length="975" mass="103757">MSMNDDLCLVCADPLEFTAFGSCGHKEVCSRCVARMRFVLKDRGCVFCRQENAQVYFTRFMGDYTSRLAPEEFDNLQARADRRELFALPEISGYFEDEKHFQEIRALCGFTHPILESGGAKSTPKFTNFTALKKHVEATFSQSFCDVCLKGRKVFASEQLLYSKDMLRRHQESGDESGPLAESGFKGHPLCKFCRTRFYDSSELYRHMEGSHEHCFLCRRAAPDKYIYYRHYKELEDHFSKEHHPCPHPACLERKFVVFSTEYELKAHFASEHGDEVKMSAAQRRQALTIPLQLQYRSRDDEDTELGPSARLERAAIIIGGGHNVSSRAARSGRAAVSGMHHSRSEPQIGQVASTSGQDGMSEVSSVTFTAEDFPAPSSSQQSAMGQIGRWAAFTGTQAGAGSLSEQDFPALPTLSKNQRRRIKDQQRTLAERLSAAAQPPRVLNRALPGPGVGDGPGGAVHSDATASFGQVLPGTADFPALRSLQSASLTPSAQSSQPVLPQAQMQSSSSSVMRAADVACPTPAVRHPPGLGQDAFPALGGGTTARQAQPSVSSTSSAYSDAAMGSTAQVAGPSLTQAAVLNNLFIRPGSATATMSMTTPASGSIPDVAMQLKAEDFPSLPGTSSKAAGKGRAVQGRPKASSVKAQTSGPNPVPDETSAPAKGGGGGVSNSLKAANKALIERIKHQLTGAAFDTFREQSMLFMRGALMAEEYHDYMVALGLLSLVSELVSLCPDPTKRRLLLDVHHSFICSPAAQDPSLVGAGWMPPEAAVAKANRVAQHSAWSCHHCSLCNAPDDGRCEACGSARPREEQLAAATVPVAVGLVAPAHAIRGPASLAAAVNRSESSPVAEPQMPLQMRPDADDFPPLFTKAARRGSTAACEGPDNHREVVKDEGGPADAAASPGANVGKGKKGKGTTIKIGLPTSGASGSSGGRLNPQNVWTQPAFKAKVANSWSGQGAGKLAKVHGAINDAWD</sequence>
<evidence type="ECO:0000313" key="17">
    <source>
        <dbReference type="EMBL" id="GIL98703.1"/>
    </source>
</evidence>
<accession>A0A8J4C3V7</accession>
<feature type="region of interest" description="Disordered" evidence="13">
    <location>
        <begin position="893"/>
        <end position="935"/>
    </location>
</feature>
<feature type="region of interest" description="Disordered" evidence="13">
    <location>
        <begin position="340"/>
        <end position="361"/>
    </location>
</feature>
<dbReference type="EC" id="2.3.2.27" evidence="4"/>
<evidence type="ECO:0000256" key="2">
    <source>
        <dbReference type="ARBA" id="ARBA00004496"/>
    </source>
</evidence>
<dbReference type="InterPro" id="IPR057634">
    <property type="entry name" value="PAH_ZNF598/HEL2"/>
</dbReference>
<evidence type="ECO:0000256" key="6">
    <source>
        <dbReference type="ARBA" id="ARBA00022553"/>
    </source>
</evidence>
<dbReference type="InterPro" id="IPR001876">
    <property type="entry name" value="Znf_RanBP2"/>
</dbReference>
<comment type="caution">
    <text evidence="16">The sequence shown here is derived from an EMBL/GenBank/DDBJ whole genome shotgun (WGS) entry which is preliminary data.</text>
</comment>
<keyword evidence="18" id="KW-1185">Reference proteome</keyword>
<dbReference type="InterPro" id="IPR013083">
    <property type="entry name" value="Znf_RING/FYVE/PHD"/>
</dbReference>
<dbReference type="GO" id="GO:0008270">
    <property type="term" value="F:zinc ion binding"/>
    <property type="evidence" value="ECO:0007669"/>
    <property type="project" value="UniProtKB-KW"/>
</dbReference>
<dbReference type="InterPro" id="IPR041888">
    <property type="entry name" value="RING-HC_ZNF598/HEL2"/>
</dbReference>
<dbReference type="OrthoDB" id="3838338at2759"/>
<feature type="compositionally biased region" description="Polar residues" evidence="13">
    <location>
        <begin position="346"/>
        <end position="361"/>
    </location>
</feature>